<dbReference type="RefSeq" id="XP_013768448.1">
    <property type="nucleotide sequence ID" value="XM_013912994.1"/>
</dbReference>
<feature type="transmembrane region" description="Helical" evidence="1">
    <location>
        <begin position="137"/>
        <end position="158"/>
    </location>
</feature>
<feature type="transmembrane region" description="Helical" evidence="1">
    <location>
        <begin position="179"/>
        <end position="201"/>
    </location>
</feature>
<reference evidence="2" key="1">
    <citation type="submission" date="2023-09" db="UniProtKB">
        <authorList>
            <consortium name="Ensembl"/>
        </authorList>
    </citation>
    <scope>IDENTIFICATION</scope>
</reference>
<keyword evidence="3" id="KW-1185">Reference proteome</keyword>
<dbReference type="OrthoDB" id="5961704at2759"/>
<evidence type="ECO:0000313" key="3">
    <source>
        <dbReference type="Proteomes" id="UP000695023"/>
    </source>
</evidence>
<feature type="transmembrane region" description="Helical" evidence="1">
    <location>
        <begin position="70"/>
        <end position="90"/>
    </location>
</feature>
<feature type="transmembrane region" description="Helical" evidence="1">
    <location>
        <begin position="111"/>
        <end position="131"/>
    </location>
</feature>
<keyword evidence="1" id="KW-1133">Transmembrane helix</keyword>
<keyword evidence="1" id="KW-0472">Membrane</keyword>
<accession>A0A3B4G0Z1</accession>
<evidence type="ECO:0000313" key="2">
    <source>
        <dbReference type="Ensembl" id="ENSPNYP00000016550.1"/>
    </source>
</evidence>
<dbReference type="Proteomes" id="UP000695023">
    <property type="component" value="Unplaced"/>
</dbReference>
<sequence length="263" mass="30266">MESFDVVMWMDITVCLFLTILLILWLCFVVRRQQVLVTYYTNLLFSNLIQFSAMIFWKSNKDHEYYTTEIIFIGIYIFGLMANLEFKMCIAAERCFLIICPQMNCIRQTKGSLLVSVLVWILCVITAPLCLVLSQQFFIIILVFNLSPMFILSFAWTLRALPSATSVPTDEKRRVLGTLVVLLLNHFLMIFPMAVCCTSTFRYRMGFPYGVFSLFLLSPFMDLVLFVFMRKGPIDRLLARLCFCGMDNIAGDLSVTPTVTTPV</sequence>
<evidence type="ECO:0000256" key="1">
    <source>
        <dbReference type="SAM" id="Phobius"/>
    </source>
</evidence>
<gene>
    <name evidence="4" type="primary">LOC102208275</name>
</gene>
<dbReference type="GeneID" id="102208275"/>
<feature type="transmembrane region" description="Helical" evidence="1">
    <location>
        <begin position="37"/>
        <end position="58"/>
    </location>
</feature>
<feature type="transmembrane region" description="Helical" evidence="1">
    <location>
        <begin position="207"/>
        <end position="228"/>
    </location>
</feature>
<dbReference type="Ensembl" id="ENSPNYT00000016960.1">
    <property type="protein sequence ID" value="ENSPNYP00000016550.1"/>
    <property type="gene ID" value="ENSPNYG00000012542.1"/>
</dbReference>
<dbReference type="SUPFAM" id="SSF81321">
    <property type="entry name" value="Family A G protein-coupled receptor-like"/>
    <property type="match status" value="1"/>
</dbReference>
<feature type="transmembrane region" description="Helical" evidence="1">
    <location>
        <begin position="6"/>
        <end position="30"/>
    </location>
</feature>
<dbReference type="GeneTree" id="ENSGT01110000267565"/>
<evidence type="ECO:0000313" key="4">
    <source>
        <dbReference type="RefSeq" id="XP_013768448.1"/>
    </source>
</evidence>
<reference evidence="4" key="2">
    <citation type="submission" date="2025-04" db="UniProtKB">
        <authorList>
            <consortium name="RefSeq"/>
        </authorList>
    </citation>
    <scope>IDENTIFICATION</scope>
</reference>
<protein>
    <submittedName>
        <fullName evidence="2">Uncharacterized LOC102208275</fullName>
    </submittedName>
    <submittedName>
        <fullName evidence="4">Uncharacterized protein LOC102208275</fullName>
    </submittedName>
</protein>
<organism evidence="2">
    <name type="scientific">Pundamilia nyererei</name>
    <dbReference type="NCBI Taxonomy" id="303518"/>
    <lineage>
        <taxon>Eukaryota</taxon>
        <taxon>Metazoa</taxon>
        <taxon>Chordata</taxon>
        <taxon>Craniata</taxon>
        <taxon>Vertebrata</taxon>
        <taxon>Euteleostomi</taxon>
        <taxon>Actinopterygii</taxon>
        <taxon>Neopterygii</taxon>
        <taxon>Teleostei</taxon>
        <taxon>Neoteleostei</taxon>
        <taxon>Acanthomorphata</taxon>
        <taxon>Ovalentaria</taxon>
        <taxon>Cichlomorphae</taxon>
        <taxon>Cichliformes</taxon>
        <taxon>Cichlidae</taxon>
        <taxon>African cichlids</taxon>
        <taxon>Pseudocrenilabrinae</taxon>
        <taxon>Haplochromini</taxon>
        <taxon>Pundamilia</taxon>
    </lineage>
</organism>
<proteinExistence type="predicted"/>
<dbReference type="AlphaFoldDB" id="A0A3B4G0Z1"/>
<keyword evidence="1" id="KW-0812">Transmembrane</keyword>
<name>A0A3B4G0Z1_9CICH</name>